<dbReference type="PIRSF" id="PIRSF038896">
    <property type="entry name" value="NAPE-PLD"/>
    <property type="match status" value="1"/>
</dbReference>
<dbReference type="InterPro" id="IPR036866">
    <property type="entry name" value="RibonucZ/Hydroxyglut_hydro"/>
</dbReference>
<dbReference type="PANTHER" id="PTHR15032">
    <property type="entry name" value="N-ACYL-PHOSPHATIDYLETHANOLAMINE-HYDROLYZING PHOSPHOLIPASE D"/>
    <property type="match status" value="1"/>
</dbReference>
<keyword evidence="3" id="KW-0378">Hydrolase</keyword>
<accession>A0ABX0MB58</accession>
<comment type="caution">
    <text evidence="3">The sequence shown here is derived from an EMBL/GenBank/DDBJ whole genome shotgun (WGS) entry which is preliminary data.</text>
</comment>
<dbReference type="EMBL" id="VVIW01000021">
    <property type="protein sequence ID" value="NHZ43569.1"/>
    <property type="molecule type" value="Genomic_DNA"/>
</dbReference>
<organism evidence="3 4">
    <name type="scientific">Massilia aquatica</name>
    <dbReference type="NCBI Taxonomy" id="2609000"/>
    <lineage>
        <taxon>Bacteria</taxon>
        <taxon>Pseudomonadati</taxon>
        <taxon>Pseudomonadota</taxon>
        <taxon>Betaproteobacteria</taxon>
        <taxon>Burkholderiales</taxon>
        <taxon>Oxalobacteraceae</taxon>
        <taxon>Telluria group</taxon>
        <taxon>Massilia</taxon>
    </lineage>
</organism>
<dbReference type="GO" id="GO:0016787">
    <property type="term" value="F:hydrolase activity"/>
    <property type="evidence" value="ECO:0007669"/>
    <property type="project" value="UniProtKB-KW"/>
</dbReference>
<proteinExistence type="predicted"/>
<keyword evidence="1" id="KW-0732">Signal</keyword>
<keyword evidence="4" id="KW-1185">Reference proteome</keyword>
<evidence type="ECO:0000313" key="3">
    <source>
        <dbReference type="EMBL" id="NHZ43569.1"/>
    </source>
</evidence>
<dbReference type="Pfam" id="PF12706">
    <property type="entry name" value="Lactamase_B_2"/>
    <property type="match status" value="1"/>
</dbReference>
<gene>
    <name evidence="3" type="ORF">F1609_25845</name>
</gene>
<protein>
    <submittedName>
        <fullName evidence="3">Hydrolase</fullName>
    </submittedName>
</protein>
<evidence type="ECO:0000256" key="1">
    <source>
        <dbReference type="SAM" id="SignalP"/>
    </source>
</evidence>
<feature type="signal peptide" evidence="1">
    <location>
        <begin position="1"/>
        <end position="22"/>
    </location>
</feature>
<dbReference type="InterPro" id="IPR001279">
    <property type="entry name" value="Metallo-B-lactamas"/>
</dbReference>
<dbReference type="PANTHER" id="PTHR15032:SF4">
    <property type="entry name" value="N-ACYL-PHOSPHATIDYLETHANOLAMINE-HYDROLYZING PHOSPHOLIPASE D"/>
    <property type="match status" value="1"/>
</dbReference>
<dbReference type="SUPFAM" id="SSF56281">
    <property type="entry name" value="Metallo-hydrolase/oxidoreductase"/>
    <property type="match status" value="1"/>
</dbReference>
<reference evidence="3 4" key="1">
    <citation type="submission" date="2019-09" db="EMBL/GenBank/DDBJ databases">
        <title>Taxonomy of Antarctic Massilia spp.: description of Massilia rubra sp. nov., Massilia aquatica sp. nov., Massilia mucilaginosa sp. nov., Massilia frigida sp. nov. isolated from streams, lakes and regoliths.</title>
        <authorList>
            <person name="Holochova P."/>
            <person name="Sedlacek I."/>
            <person name="Kralova S."/>
            <person name="Maslanova I."/>
            <person name="Busse H.-J."/>
            <person name="Stankova E."/>
            <person name="Vrbovska V."/>
            <person name="Kovarovic V."/>
            <person name="Bartak M."/>
            <person name="Svec P."/>
            <person name="Pantucek R."/>
        </authorList>
    </citation>
    <scope>NUCLEOTIDE SEQUENCE [LARGE SCALE GENOMIC DNA]</scope>
    <source>
        <strain evidence="3 4">CCM 8693</strain>
    </source>
</reference>
<dbReference type="InterPro" id="IPR024884">
    <property type="entry name" value="NAPE-PLD"/>
</dbReference>
<evidence type="ECO:0000259" key="2">
    <source>
        <dbReference type="Pfam" id="PF12706"/>
    </source>
</evidence>
<sequence length="360" mass="39778">MHRLFLSLLLIGTFLMASCTFAGSPAPQHPSPQFSDGKFRNPVPMFKQSPAQLARLAWTFMMGKNKDTVPSGAIPVQALTRAQLLAAPDNTLFRLGHSTLLLKLDNAFYLTDPVFSKRASPVQWAGPARFHQPPISIEELPPLKAVILSHDHYDHLDHAAVLALAAKTEHFLAPLGVGDRLVAWGIDAAKVTQLDWWQERKVGNVRLIATPAQHFSGRSLSDGNSTLWASWVFVHKDVRVFFSGDTGYFAGFKAIGDKFGPFDVAMLETGAYDKQWPDVHMEPEQTLQAFLDLKGKWLMPVHNGTFDLSLHPWHEPFDRIAALASARGVPLATPEMGQALDLSNPAPGQAWWKRVDPTPG</sequence>
<evidence type="ECO:0000313" key="4">
    <source>
        <dbReference type="Proteomes" id="UP000819052"/>
    </source>
</evidence>
<dbReference type="Proteomes" id="UP000819052">
    <property type="component" value="Unassembled WGS sequence"/>
</dbReference>
<feature type="chain" id="PRO_5045813990" evidence="1">
    <location>
        <begin position="23"/>
        <end position="360"/>
    </location>
</feature>
<feature type="domain" description="Metallo-beta-lactamase" evidence="2">
    <location>
        <begin position="109"/>
        <end position="302"/>
    </location>
</feature>
<dbReference type="PROSITE" id="PS51257">
    <property type="entry name" value="PROKAR_LIPOPROTEIN"/>
    <property type="match status" value="1"/>
</dbReference>
<name>A0ABX0MB58_9BURK</name>
<dbReference type="Gene3D" id="3.60.15.10">
    <property type="entry name" value="Ribonuclease Z/Hydroxyacylglutathione hydrolase-like"/>
    <property type="match status" value="1"/>
</dbReference>